<feature type="domain" description="Acyltransferase 3" evidence="2">
    <location>
        <begin position="4"/>
        <end position="301"/>
    </location>
</feature>
<dbReference type="GO" id="GO:0016747">
    <property type="term" value="F:acyltransferase activity, transferring groups other than amino-acyl groups"/>
    <property type="evidence" value="ECO:0007669"/>
    <property type="project" value="InterPro"/>
</dbReference>
<dbReference type="EMBL" id="ABLOJW010000010">
    <property type="protein sequence ID" value="EKT4092678.1"/>
    <property type="molecule type" value="Genomic_DNA"/>
</dbReference>
<dbReference type="AlphaFoldDB" id="A0AAI9FSP1"/>
<keyword evidence="1" id="KW-0812">Transmembrane</keyword>
<protein>
    <recommendedName>
        <fullName evidence="2">Acyltransferase 3 domain-containing protein</fullName>
    </recommendedName>
</protein>
<evidence type="ECO:0000259" key="2">
    <source>
        <dbReference type="Pfam" id="PF01757"/>
    </source>
</evidence>
<name>A0AAI9FSP1_STEMA</name>
<evidence type="ECO:0000256" key="1">
    <source>
        <dbReference type="SAM" id="Phobius"/>
    </source>
</evidence>
<feature type="transmembrane region" description="Helical" evidence="1">
    <location>
        <begin position="178"/>
        <end position="195"/>
    </location>
</feature>
<feature type="transmembrane region" description="Helical" evidence="1">
    <location>
        <begin position="34"/>
        <end position="54"/>
    </location>
</feature>
<dbReference type="PANTHER" id="PTHR37312:SF1">
    <property type="entry name" value="MEMBRANE-BOUND ACYLTRANSFERASE YKRP-RELATED"/>
    <property type="match status" value="1"/>
</dbReference>
<feature type="transmembrane region" description="Helical" evidence="1">
    <location>
        <begin position="147"/>
        <end position="166"/>
    </location>
</feature>
<gene>
    <name evidence="3" type="ORF">QEG23_002198</name>
</gene>
<dbReference type="Proteomes" id="UP001218208">
    <property type="component" value="Unassembled WGS sequence"/>
</dbReference>
<comment type="caution">
    <text evidence="3">The sequence shown here is derived from an EMBL/GenBank/DDBJ whole genome shotgun (WGS) entry which is preliminary data.</text>
</comment>
<dbReference type="InterPro" id="IPR002656">
    <property type="entry name" value="Acyl_transf_3_dom"/>
</dbReference>
<feature type="transmembrane region" description="Helical" evidence="1">
    <location>
        <begin position="286"/>
        <end position="307"/>
    </location>
</feature>
<keyword evidence="1" id="KW-0472">Membrane</keyword>
<keyword evidence="1" id="KW-1133">Transmembrane helix</keyword>
<dbReference type="PANTHER" id="PTHR37312">
    <property type="entry name" value="MEMBRANE-BOUND ACYLTRANSFERASE YKRP-RELATED"/>
    <property type="match status" value="1"/>
</dbReference>
<feature type="transmembrane region" description="Helical" evidence="1">
    <location>
        <begin position="124"/>
        <end position="141"/>
    </location>
</feature>
<organism evidence="3 4">
    <name type="scientific">Stenotrophomonas maltophilia</name>
    <name type="common">Pseudomonas maltophilia</name>
    <name type="synonym">Xanthomonas maltophilia</name>
    <dbReference type="NCBI Taxonomy" id="40324"/>
    <lineage>
        <taxon>Bacteria</taxon>
        <taxon>Pseudomonadati</taxon>
        <taxon>Pseudomonadota</taxon>
        <taxon>Gammaproteobacteria</taxon>
        <taxon>Lysobacterales</taxon>
        <taxon>Lysobacteraceae</taxon>
        <taxon>Stenotrophomonas</taxon>
        <taxon>Stenotrophomonas maltophilia group</taxon>
    </lineage>
</organism>
<feature type="transmembrane region" description="Helical" evidence="1">
    <location>
        <begin position="254"/>
        <end position="280"/>
    </location>
</feature>
<feature type="transmembrane region" description="Helical" evidence="1">
    <location>
        <begin position="12"/>
        <end position="28"/>
    </location>
</feature>
<dbReference type="InterPro" id="IPR052734">
    <property type="entry name" value="Nod_factor_acetyltransferase"/>
</dbReference>
<accession>A0AAI9FSP1</accession>
<feature type="transmembrane region" description="Helical" evidence="1">
    <location>
        <begin position="224"/>
        <end position="242"/>
    </location>
</feature>
<dbReference type="Pfam" id="PF01757">
    <property type="entry name" value="Acyl_transf_3"/>
    <property type="match status" value="1"/>
</dbReference>
<evidence type="ECO:0000313" key="3">
    <source>
        <dbReference type="EMBL" id="EKT4092678.1"/>
    </source>
</evidence>
<sequence length="335" mass="36541">MRNSRIDAAKFVLMFLVVAGHLIEWLPLDSGQVVYRWIYMFHMPAFVFLSGLVCADVLDVRRARTLVSFVVLPYLVHQLATNGMVSILGKEPFAYQVSNPYWALWYLVSLFCWRLLLPVMVATGAPVVVAVGISLLSGLAPEFNHSWSMGRTASLLPFFVLGYVFAQKGGPRLPSGRPAVAVAMLVAVGVAAYLSREVPLQWLWAHTPYQGFGVGPVEGISLRAAQLLLGMMGATAIFMLIPDSEKIAALGRQSLAIFIGHIYVLKAMYAFGIVALMASLQLPVKAVAVCLLAVLIALACALGGRLFPWAFDFTWLLKLVEKAGDLLGRRSASRA</sequence>
<proteinExistence type="predicted"/>
<reference evidence="3" key="1">
    <citation type="submission" date="2022-07" db="EMBL/GenBank/DDBJ databases">
        <authorList>
            <consortium name="DAFM: The Division of Animal and Food Microbiology"/>
        </authorList>
    </citation>
    <scope>NUCLEOTIDE SEQUENCE</scope>
    <source>
        <strain evidence="3">19MO01SH01-2</strain>
    </source>
</reference>
<evidence type="ECO:0000313" key="4">
    <source>
        <dbReference type="Proteomes" id="UP001218208"/>
    </source>
</evidence>